<dbReference type="Pfam" id="PF06452">
    <property type="entry name" value="CBM9_1"/>
    <property type="match status" value="1"/>
</dbReference>
<dbReference type="STRING" id="717606.PaecuDRAFT_0075"/>
<evidence type="ECO:0000259" key="3">
    <source>
        <dbReference type="Pfam" id="PF00326"/>
    </source>
</evidence>
<dbReference type="Proteomes" id="UP000005387">
    <property type="component" value="Unassembled WGS sequence"/>
</dbReference>
<dbReference type="InterPro" id="IPR001375">
    <property type="entry name" value="Peptidase_S9_cat"/>
</dbReference>
<evidence type="ECO:0000256" key="1">
    <source>
        <dbReference type="ARBA" id="ARBA00022801"/>
    </source>
</evidence>
<evidence type="ECO:0000313" key="7">
    <source>
        <dbReference type="Proteomes" id="UP000005387"/>
    </source>
</evidence>
<keyword evidence="2" id="KW-0472">Membrane</keyword>
<dbReference type="GO" id="GO:0004553">
    <property type="term" value="F:hydrolase activity, hydrolyzing O-glycosyl compounds"/>
    <property type="evidence" value="ECO:0007669"/>
    <property type="project" value="InterPro"/>
</dbReference>
<gene>
    <name evidence="6" type="ORF">PaecuDRAFT_0075</name>
</gene>
<dbReference type="InterPro" id="IPR049492">
    <property type="entry name" value="BD-FAE-like_dom"/>
</dbReference>
<proteinExistence type="predicted"/>
<dbReference type="RefSeq" id="WP_006036093.1">
    <property type="nucleotide sequence ID" value="NZ_AEDD01000001.1"/>
</dbReference>
<evidence type="ECO:0000313" key="6">
    <source>
        <dbReference type="EMBL" id="EFM12564.1"/>
    </source>
</evidence>
<dbReference type="Gene3D" id="2.60.40.1190">
    <property type="match status" value="1"/>
</dbReference>
<evidence type="ECO:0000259" key="5">
    <source>
        <dbReference type="Pfam" id="PF20434"/>
    </source>
</evidence>
<reference evidence="6 7" key="1">
    <citation type="submission" date="2010-07" db="EMBL/GenBank/DDBJ databases">
        <title>The draft genome of Paenibacillus curdlanolyticus YK9.</title>
        <authorList>
            <consortium name="US DOE Joint Genome Institute (JGI-PGF)"/>
            <person name="Lucas S."/>
            <person name="Copeland A."/>
            <person name="Lapidus A."/>
            <person name="Cheng J.-F."/>
            <person name="Bruce D."/>
            <person name="Goodwin L."/>
            <person name="Pitluck S."/>
            <person name="Land M.L."/>
            <person name="Hauser L."/>
            <person name="Chang Y.-J."/>
            <person name="Jeffries C."/>
            <person name="Anderson I.J."/>
            <person name="Johnson E."/>
            <person name="Loganathan U."/>
            <person name="Mulhopadhyay B."/>
            <person name="Kyrpides N."/>
            <person name="Woyke T.J."/>
        </authorList>
    </citation>
    <scope>NUCLEOTIDE SEQUENCE [LARGE SCALE GENOMIC DNA]</scope>
    <source>
        <strain evidence="6 7">YK9</strain>
    </source>
</reference>
<dbReference type="PANTHER" id="PTHR48081">
    <property type="entry name" value="AB HYDROLASE SUPERFAMILY PROTEIN C4A8.06C"/>
    <property type="match status" value="1"/>
</dbReference>
<evidence type="ECO:0000259" key="4">
    <source>
        <dbReference type="Pfam" id="PF06452"/>
    </source>
</evidence>
<feature type="transmembrane region" description="Helical" evidence="2">
    <location>
        <begin position="5"/>
        <end position="24"/>
    </location>
</feature>
<name>E0I4N3_9BACL</name>
<keyword evidence="7" id="KW-1185">Reference proteome</keyword>
<dbReference type="eggNOG" id="COG0657">
    <property type="taxonomic scope" value="Bacteria"/>
</dbReference>
<sequence>MKHRYFYILLVLIAGLGAGLFWSWPKSEEESQPTAAGAQIAVTHASDAAHAIRYLSPQYEVKVHRDIEYAMKANETAALESLKLDVYEPANDESKERSVFLFIHGGGYREGTKADAAEFSTALAKRGYVVLSMDYRLKKEPEANMALTLQHDYEDIADVVQWVADNAAGYGMDPSKIAIGGDSAGGHLALNYVNAYLTLDPAHASSIYAIVDIYGGELDKSVAAKLPPVLIVHGTIDQLIPYQLSVNLKEQLQQSGIYQDLFTMEGVGHDYKNAKYLDEIVETTAHFLWNVSRHPDPKRLPEKSGIEAISGDAFALKLPKAYEQGAADGKLKAVLPQGWSVEPVSGNPSLVNVQLPAGLDRGNHTISFSLEQGEGDTTSFAMNVKVGDPILPSFQSYYDSNDQKLKTRLLVTNRSIKPISGELQVDYVKANHSAGTFKAAIEPIEPGKDATVLIPDVTNDKRTVQIRNAAGELIQQTEEVFHTVLMRKPKQPIQVDGHLTEWTEGATEADQGRFDIADVKLPDWKGETDLSAVGYSSWDQDNLYLAVQVTDDRHSQTEAGFGIWSGDSVQLAIGIADADGGAPDAYHEFGVAMNDQGQASKWRWLAPNGFNGEDRMELNEAISREGQSTVYELAIPWKELLTDTSLVKPGMKLKLSMLVNDNDGTGRRGWLEYNSGIGTAKDINAFGDAFLQ</sequence>
<dbReference type="SUPFAM" id="SSF53474">
    <property type="entry name" value="alpha/beta-Hydrolases"/>
    <property type="match status" value="1"/>
</dbReference>
<dbReference type="Pfam" id="PF00326">
    <property type="entry name" value="Peptidase_S9"/>
    <property type="match status" value="1"/>
</dbReference>
<feature type="domain" description="Peptidase S9 prolyl oligopeptidase catalytic" evidence="3">
    <location>
        <begin position="225"/>
        <end position="291"/>
    </location>
</feature>
<evidence type="ECO:0000256" key="2">
    <source>
        <dbReference type="SAM" id="Phobius"/>
    </source>
</evidence>
<accession>E0I4N3</accession>
<protein>
    <submittedName>
        <fullName evidence="6">Carboxylesterase type B</fullName>
    </submittedName>
</protein>
<dbReference type="eggNOG" id="COG1470">
    <property type="taxonomic scope" value="Bacteria"/>
</dbReference>
<dbReference type="GO" id="GO:0016052">
    <property type="term" value="P:carbohydrate catabolic process"/>
    <property type="evidence" value="ECO:0007669"/>
    <property type="project" value="InterPro"/>
</dbReference>
<dbReference type="OrthoDB" id="9815425at2"/>
<dbReference type="GO" id="GO:0006508">
    <property type="term" value="P:proteolysis"/>
    <property type="evidence" value="ECO:0007669"/>
    <property type="project" value="InterPro"/>
</dbReference>
<keyword evidence="2" id="KW-1133">Transmembrane helix</keyword>
<dbReference type="Gene3D" id="3.40.50.1820">
    <property type="entry name" value="alpha/beta hydrolase"/>
    <property type="match status" value="1"/>
</dbReference>
<dbReference type="GO" id="GO:0008236">
    <property type="term" value="F:serine-type peptidase activity"/>
    <property type="evidence" value="ECO:0007669"/>
    <property type="project" value="InterPro"/>
</dbReference>
<dbReference type="AlphaFoldDB" id="E0I4N3"/>
<dbReference type="InterPro" id="IPR010502">
    <property type="entry name" value="Carb-bd_dom_fam9"/>
</dbReference>
<dbReference type="InterPro" id="IPR050300">
    <property type="entry name" value="GDXG_lipolytic_enzyme"/>
</dbReference>
<dbReference type="Pfam" id="PF20434">
    <property type="entry name" value="BD-FAE"/>
    <property type="match status" value="1"/>
</dbReference>
<dbReference type="InterPro" id="IPR029058">
    <property type="entry name" value="AB_hydrolase_fold"/>
</dbReference>
<feature type="domain" description="BD-FAE-like" evidence="5">
    <location>
        <begin position="84"/>
        <end position="190"/>
    </location>
</feature>
<organism evidence="6 7">
    <name type="scientific">Paenibacillus curdlanolyticus YK9</name>
    <dbReference type="NCBI Taxonomy" id="717606"/>
    <lineage>
        <taxon>Bacteria</taxon>
        <taxon>Bacillati</taxon>
        <taxon>Bacillota</taxon>
        <taxon>Bacilli</taxon>
        <taxon>Bacillales</taxon>
        <taxon>Paenibacillaceae</taxon>
        <taxon>Paenibacillus</taxon>
    </lineage>
</organism>
<dbReference type="CDD" id="cd09621">
    <property type="entry name" value="CBM9_like_5"/>
    <property type="match status" value="1"/>
</dbReference>
<keyword evidence="1" id="KW-0378">Hydrolase</keyword>
<dbReference type="GO" id="GO:0030246">
    <property type="term" value="F:carbohydrate binding"/>
    <property type="evidence" value="ECO:0007669"/>
    <property type="project" value="InterPro"/>
</dbReference>
<feature type="domain" description="Carbohydrate-binding" evidence="4">
    <location>
        <begin position="528"/>
        <end position="692"/>
    </location>
</feature>
<dbReference type="EMBL" id="AEDD01000001">
    <property type="protein sequence ID" value="EFM12564.1"/>
    <property type="molecule type" value="Genomic_DNA"/>
</dbReference>
<dbReference type="SUPFAM" id="SSF49344">
    <property type="entry name" value="CBD9-like"/>
    <property type="match status" value="1"/>
</dbReference>
<keyword evidence="2" id="KW-0812">Transmembrane</keyword>